<dbReference type="EMBL" id="JACHGT010000006">
    <property type="protein sequence ID" value="MBB6035134.1"/>
    <property type="molecule type" value="Genomic_DNA"/>
</dbReference>
<evidence type="ECO:0000313" key="1">
    <source>
        <dbReference type="EMBL" id="MBB6035134.1"/>
    </source>
</evidence>
<organism evidence="1 2">
    <name type="scientific">Phytomonospora endophytica</name>
    <dbReference type="NCBI Taxonomy" id="714109"/>
    <lineage>
        <taxon>Bacteria</taxon>
        <taxon>Bacillati</taxon>
        <taxon>Actinomycetota</taxon>
        <taxon>Actinomycetes</taxon>
        <taxon>Micromonosporales</taxon>
        <taxon>Micromonosporaceae</taxon>
        <taxon>Phytomonospora</taxon>
    </lineage>
</organism>
<proteinExistence type="predicted"/>
<reference evidence="1 2" key="1">
    <citation type="submission" date="2020-08" db="EMBL/GenBank/DDBJ databases">
        <title>Genomic Encyclopedia of Type Strains, Phase IV (KMG-IV): sequencing the most valuable type-strain genomes for metagenomic binning, comparative biology and taxonomic classification.</title>
        <authorList>
            <person name="Goeker M."/>
        </authorList>
    </citation>
    <scope>NUCLEOTIDE SEQUENCE [LARGE SCALE GENOMIC DNA]</scope>
    <source>
        <strain evidence="1 2">YIM 65646</strain>
    </source>
</reference>
<name>A0A841FGY5_9ACTN</name>
<keyword evidence="2" id="KW-1185">Reference proteome</keyword>
<protein>
    <submittedName>
        <fullName evidence="1">Uncharacterized protein</fullName>
    </submittedName>
</protein>
<evidence type="ECO:0000313" key="2">
    <source>
        <dbReference type="Proteomes" id="UP000548476"/>
    </source>
</evidence>
<dbReference type="AlphaFoldDB" id="A0A841FGY5"/>
<dbReference type="Proteomes" id="UP000548476">
    <property type="component" value="Unassembled WGS sequence"/>
</dbReference>
<gene>
    <name evidence="1" type="ORF">HNR73_002991</name>
</gene>
<comment type="caution">
    <text evidence="1">The sequence shown here is derived from an EMBL/GenBank/DDBJ whole genome shotgun (WGS) entry which is preliminary data.</text>
</comment>
<sequence>MSWTYTVASGGLSHGGVGDGVGAFYGWGPLHTFHTLLAAEAAVDLPRMEGFGGESSWSTLATPLRPLFDLDYANSDHPVDRYTEIVAFLRAAQLRWARDGFAGLHQPERVDDPSEMPSWARELQTITLGKLIAVFEECLRSRQRIVIV</sequence>
<accession>A0A841FGY5</accession>
<dbReference type="RefSeq" id="WP_184788004.1">
    <property type="nucleotide sequence ID" value="NZ_BONT01000007.1"/>
</dbReference>